<dbReference type="InterPro" id="IPR005064">
    <property type="entry name" value="BUG"/>
</dbReference>
<name>A0A433MRA1_9BURK</name>
<evidence type="ECO:0000256" key="2">
    <source>
        <dbReference type="SAM" id="SignalP"/>
    </source>
</evidence>
<evidence type="ECO:0000313" key="3">
    <source>
        <dbReference type="EMBL" id="RUR70383.1"/>
    </source>
</evidence>
<gene>
    <name evidence="3" type="ORF">EJP67_25335</name>
</gene>
<comment type="similarity">
    <text evidence="1">Belongs to the UPF0065 (bug) family.</text>
</comment>
<dbReference type="AlphaFoldDB" id="A0A433MRA1"/>
<dbReference type="Proteomes" id="UP000281118">
    <property type="component" value="Unassembled WGS sequence"/>
</dbReference>
<dbReference type="RefSeq" id="WP_126024508.1">
    <property type="nucleotide sequence ID" value="NZ_RXFT01000013.1"/>
</dbReference>
<dbReference type="PROSITE" id="PS51318">
    <property type="entry name" value="TAT"/>
    <property type="match status" value="1"/>
</dbReference>
<dbReference type="InterPro" id="IPR006311">
    <property type="entry name" value="TAT_signal"/>
</dbReference>
<dbReference type="Gene3D" id="3.40.190.10">
    <property type="entry name" value="Periplasmic binding protein-like II"/>
    <property type="match status" value="1"/>
</dbReference>
<dbReference type="SUPFAM" id="SSF53850">
    <property type="entry name" value="Periplasmic binding protein-like II"/>
    <property type="match status" value="1"/>
</dbReference>
<evidence type="ECO:0000256" key="1">
    <source>
        <dbReference type="ARBA" id="ARBA00006987"/>
    </source>
</evidence>
<dbReference type="Pfam" id="PF03401">
    <property type="entry name" value="TctC"/>
    <property type="match status" value="1"/>
</dbReference>
<comment type="caution">
    <text evidence="3">The sequence shown here is derived from an EMBL/GenBank/DDBJ whole genome shotgun (WGS) entry which is preliminary data.</text>
</comment>
<feature type="signal peptide" evidence="2">
    <location>
        <begin position="1"/>
        <end position="27"/>
    </location>
</feature>
<sequence>MQPLQRRRFLQAAACTVAAPHLGAAMAARDDAYPSRPTRLIVGFPAGGSADQSSRRLAEQLGRQLGQPVIVDNRPGASGNIAAAAAARSAPDGYTLFYGSNATHAMNVSLYPKLDYDPVKDFAPIALEGKVYNVLCVNPAFETRDLKSFLAMARAKPERIAVATPGNATSGHLSLVLLNRAAKVQLAHIPYKGSAPALTDVLGGQVPAIFDNVAGNLAYIRSEKIRPLAVTSRARLPLLPQVPTFEELGLPDCEIAAWGGLWAPSGTPPPVIDRLNQEVNRALQTAAVADRMRELTIEPQGGTSQALADFARSETLRWREVIRAAAIRLD</sequence>
<dbReference type="InterPro" id="IPR042100">
    <property type="entry name" value="Bug_dom1"/>
</dbReference>
<dbReference type="OrthoDB" id="8856987at2"/>
<dbReference type="PIRSF" id="PIRSF017082">
    <property type="entry name" value="YflP"/>
    <property type="match status" value="1"/>
</dbReference>
<dbReference type="PANTHER" id="PTHR42928:SF5">
    <property type="entry name" value="BLR1237 PROTEIN"/>
    <property type="match status" value="1"/>
</dbReference>
<reference evidence="3 4" key="1">
    <citation type="submission" date="2018-12" db="EMBL/GenBank/DDBJ databases">
        <title>The genome sequences of Variovorax guangxiensis DSM 27352.</title>
        <authorList>
            <person name="Gao J."/>
            <person name="Sun J."/>
        </authorList>
    </citation>
    <scope>NUCLEOTIDE SEQUENCE [LARGE SCALE GENOMIC DNA]</scope>
    <source>
        <strain evidence="3 4">DSM 27352</strain>
    </source>
</reference>
<accession>A0A433MRA1</accession>
<evidence type="ECO:0000313" key="4">
    <source>
        <dbReference type="Proteomes" id="UP000281118"/>
    </source>
</evidence>
<feature type="chain" id="PRO_5019187946" evidence="2">
    <location>
        <begin position="28"/>
        <end position="330"/>
    </location>
</feature>
<dbReference type="PANTHER" id="PTHR42928">
    <property type="entry name" value="TRICARBOXYLATE-BINDING PROTEIN"/>
    <property type="match status" value="1"/>
</dbReference>
<dbReference type="Gene3D" id="3.40.190.150">
    <property type="entry name" value="Bordetella uptake gene, domain 1"/>
    <property type="match status" value="1"/>
</dbReference>
<protein>
    <submittedName>
        <fullName evidence="3">Tripartite tricarboxylate transporter substrate binding protein</fullName>
    </submittedName>
</protein>
<dbReference type="CDD" id="cd13578">
    <property type="entry name" value="PBP2_Bug27"/>
    <property type="match status" value="1"/>
</dbReference>
<keyword evidence="2" id="KW-0732">Signal</keyword>
<dbReference type="EMBL" id="RXFT01000013">
    <property type="protein sequence ID" value="RUR70383.1"/>
    <property type="molecule type" value="Genomic_DNA"/>
</dbReference>
<proteinExistence type="inferred from homology"/>
<organism evidence="3 4">
    <name type="scientific">Variovorax guangxiensis</name>
    <dbReference type="NCBI Taxonomy" id="1775474"/>
    <lineage>
        <taxon>Bacteria</taxon>
        <taxon>Pseudomonadati</taxon>
        <taxon>Pseudomonadota</taxon>
        <taxon>Betaproteobacteria</taxon>
        <taxon>Burkholderiales</taxon>
        <taxon>Comamonadaceae</taxon>
        <taxon>Variovorax</taxon>
    </lineage>
</organism>